<gene>
    <name evidence="1" type="ordered locus">Tlet_0013</name>
</gene>
<organism evidence="1 2">
    <name type="scientific">Pseudothermotoga lettingae (strain ATCC BAA-301 / DSM 14385 / NBRC 107922 / TMO)</name>
    <name type="common">Thermotoga lettingae</name>
    <dbReference type="NCBI Taxonomy" id="416591"/>
    <lineage>
        <taxon>Bacteria</taxon>
        <taxon>Thermotogati</taxon>
        <taxon>Thermotogota</taxon>
        <taxon>Thermotogae</taxon>
        <taxon>Thermotogales</taxon>
        <taxon>Thermotogaceae</taxon>
        <taxon>Pseudothermotoga</taxon>
    </lineage>
</organism>
<dbReference type="HOGENOM" id="CLU_070010_3_0_0"/>
<dbReference type="Pfam" id="PF13483">
    <property type="entry name" value="Lactamase_B_3"/>
    <property type="match status" value="1"/>
</dbReference>
<dbReference type="Gene3D" id="3.60.15.10">
    <property type="entry name" value="Ribonuclease Z/Hydroxyacylglutathione hydrolase-like"/>
    <property type="match status" value="1"/>
</dbReference>
<evidence type="ECO:0008006" key="3">
    <source>
        <dbReference type="Google" id="ProtNLM"/>
    </source>
</evidence>
<dbReference type="KEGG" id="tle:Tlet_0013"/>
<keyword evidence="2" id="KW-1185">Reference proteome</keyword>
<dbReference type="OrthoDB" id="9789133at2"/>
<dbReference type="eggNOG" id="COG2220">
    <property type="taxonomic scope" value="Bacteria"/>
</dbReference>
<reference evidence="1 2" key="2">
    <citation type="journal article" date="2009" name="Proc. Natl. Acad. Sci. U.S.A.">
        <title>On the chimeric nature, thermophilic origin, and phylogenetic placement of the Thermotogales.</title>
        <authorList>
            <person name="Zhaxybayeva O."/>
            <person name="Swithers K.S."/>
            <person name="Lapierre P."/>
            <person name="Fournier G.P."/>
            <person name="Bickhart D.M."/>
            <person name="DeBoy R.T."/>
            <person name="Nelson K.E."/>
            <person name="Nesbo C.L."/>
            <person name="Doolittle W.F."/>
            <person name="Gogarten J.P."/>
            <person name="Noll K.M."/>
        </authorList>
    </citation>
    <scope>NUCLEOTIDE SEQUENCE [LARGE SCALE GENOMIC DNA]</scope>
    <source>
        <strain evidence="2">ATCC BAA-301 / DSM 14385 / NBRC 107922 / TMO</strain>
    </source>
</reference>
<accession>A8F358</accession>
<name>A8F358_PSELT</name>
<dbReference type="InterPro" id="IPR036866">
    <property type="entry name" value="RibonucZ/Hydroxyglut_hydro"/>
</dbReference>
<reference evidence="1 2" key="1">
    <citation type="submission" date="2007-08" db="EMBL/GenBank/DDBJ databases">
        <title>Complete sequence of Thermotoga lettingae TMO.</title>
        <authorList>
            <consortium name="US DOE Joint Genome Institute"/>
            <person name="Copeland A."/>
            <person name="Lucas S."/>
            <person name="Lapidus A."/>
            <person name="Barry K."/>
            <person name="Glavina del Rio T."/>
            <person name="Dalin E."/>
            <person name="Tice H."/>
            <person name="Pitluck S."/>
            <person name="Foster B."/>
            <person name="Bruce D."/>
            <person name="Schmutz J."/>
            <person name="Larimer F."/>
            <person name="Land M."/>
            <person name="Hauser L."/>
            <person name="Kyrpides N."/>
            <person name="Mikhailova N."/>
            <person name="Nelson K."/>
            <person name="Gogarten J.P."/>
            <person name="Noll K."/>
            <person name="Richardson P."/>
        </authorList>
    </citation>
    <scope>NUCLEOTIDE SEQUENCE [LARGE SCALE GENOMIC DNA]</scope>
    <source>
        <strain evidence="2">ATCC BAA-301 / DSM 14385 / NBRC 107922 / TMO</strain>
    </source>
</reference>
<dbReference type="AlphaFoldDB" id="A8F358"/>
<dbReference type="PANTHER" id="PTHR42967">
    <property type="entry name" value="METAL DEPENDENT HYDROLASE"/>
    <property type="match status" value="1"/>
</dbReference>
<sequence length="210" mass="24165">MRITWFGHACFLIDTGKTLILTDPFDSSVGYRVPDVTVDLITESHQHFDHNAHRLIKGKFEIIKDSGDYEFRDVKISGIETFHDDESGARRGRNIVFVFDFGRFRVAHLGDLGHIPDESQIKHLKDLDVLLLPVGGTFTIGPKEARKILDLIKPKIAIPMHYKTKYIKFDIAPVEEFTRLCENVRYTSDNFIDLSEELKSFDRMVQVLNV</sequence>
<protein>
    <recommendedName>
        <fullName evidence="3">Zn-dependent hydrolase of the beta-lactamase fold-like protein</fullName>
    </recommendedName>
</protein>
<dbReference type="STRING" id="416591.Tlet_0013"/>
<dbReference type="PANTHER" id="PTHR42967:SF1">
    <property type="entry name" value="MBL FOLD METALLO-HYDROLASE"/>
    <property type="match status" value="1"/>
</dbReference>
<proteinExistence type="predicted"/>
<dbReference type="SUPFAM" id="SSF56281">
    <property type="entry name" value="Metallo-hydrolase/oxidoreductase"/>
    <property type="match status" value="1"/>
</dbReference>
<evidence type="ECO:0000313" key="2">
    <source>
        <dbReference type="Proteomes" id="UP000002016"/>
    </source>
</evidence>
<evidence type="ECO:0000313" key="1">
    <source>
        <dbReference type="EMBL" id="ABV32586.1"/>
    </source>
</evidence>
<dbReference type="EMBL" id="CP000812">
    <property type="protein sequence ID" value="ABV32586.1"/>
    <property type="molecule type" value="Genomic_DNA"/>
</dbReference>
<dbReference type="RefSeq" id="WP_012002067.1">
    <property type="nucleotide sequence ID" value="NC_009828.1"/>
</dbReference>
<dbReference type="Proteomes" id="UP000002016">
    <property type="component" value="Chromosome"/>
</dbReference>